<comment type="miscellaneous">
    <text evidence="6">The active site is a conserved redox-active cysteine residue, the peroxidatic cysteine (C(P)), which makes the nucleophilic attack on the peroxide substrate. The peroxide oxidizes the C(P)-SH to cysteine sulfenic acid (C(P)-SOH), which then reacts with another cysteine residue, the resolving cysteine (C(R)), to form a disulfide bridge. The disulfide is subsequently reduced by an appropriate electron donor to complete the catalytic cycle. In this atypical 2-Cys peroxiredoxin, C(R) is present in the same subunit to form an intramolecular disulfide. The disulfide is subsequently reduced by thioredoxin.</text>
</comment>
<dbReference type="InterPro" id="IPR018219">
    <property type="entry name" value="Tpx_CS"/>
</dbReference>
<keyword evidence="2 6" id="KW-0049">Antioxidant</keyword>
<comment type="function">
    <text evidence="6">Thiol-specific peroxidase that catalyzes the reduction of hydrogen peroxide and organic hydroperoxides to water and alcohols, respectively. Plays a role in cell protection against oxidative stress by detoxifying peroxides.</text>
</comment>
<sequence>MSKVTLGGNPIDLAGTFPAVGAQAADFKLVGKDLADLSLASFAGKRKVLNIVPSLDTPTCATSTRKFNEAASSLDNTVVVVVSADLPFAATRFCTTEGLANVVTASTFRTGRAFANAYGVDVTSGPLNGLTARAVVVLDAQDKVIHAELVGEIKDEPNYDAALAALK</sequence>
<dbReference type="PROSITE" id="PS51352">
    <property type="entry name" value="THIOREDOXIN_2"/>
    <property type="match status" value="1"/>
</dbReference>
<dbReference type="HAMAP" id="MF_00269">
    <property type="entry name" value="Tpx"/>
    <property type="match status" value="1"/>
</dbReference>
<keyword evidence="1 6" id="KW-0575">Peroxidase</keyword>
<evidence type="ECO:0000256" key="5">
    <source>
        <dbReference type="ARBA" id="ARBA00023284"/>
    </source>
</evidence>
<dbReference type="AlphaFoldDB" id="A0A071MJC0"/>
<evidence type="ECO:0000259" key="7">
    <source>
        <dbReference type="PROSITE" id="PS51352"/>
    </source>
</evidence>
<dbReference type="Pfam" id="PF08534">
    <property type="entry name" value="Redoxin"/>
    <property type="match status" value="1"/>
</dbReference>
<evidence type="ECO:0000256" key="3">
    <source>
        <dbReference type="ARBA" id="ARBA00023002"/>
    </source>
</evidence>
<keyword evidence="3 6" id="KW-0560">Oxidoreductase</keyword>
<dbReference type="GO" id="GO:0008379">
    <property type="term" value="F:thioredoxin peroxidase activity"/>
    <property type="evidence" value="ECO:0007669"/>
    <property type="project" value="UniProtKB-UniRule"/>
</dbReference>
<dbReference type="OrthoDB" id="9781543at2"/>
<evidence type="ECO:0000256" key="4">
    <source>
        <dbReference type="ARBA" id="ARBA00023157"/>
    </source>
</evidence>
<organism evidence="8">
    <name type="scientific">Burkholderia cenocepacia</name>
    <dbReference type="NCBI Taxonomy" id="95486"/>
    <lineage>
        <taxon>Bacteria</taxon>
        <taxon>Pseudomonadati</taxon>
        <taxon>Pseudomonadota</taxon>
        <taxon>Betaproteobacteria</taxon>
        <taxon>Burkholderiales</taxon>
        <taxon>Burkholderiaceae</taxon>
        <taxon>Burkholderia</taxon>
        <taxon>Burkholderia cepacia complex</taxon>
    </lineage>
</organism>
<dbReference type="CDD" id="cd03014">
    <property type="entry name" value="PRX_Atyp2cys"/>
    <property type="match status" value="1"/>
</dbReference>
<dbReference type="InterPro" id="IPR050455">
    <property type="entry name" value="Tpx_Peroxidase_subfamily"/>
</dbReference>
<feature type="disulfide bond" description="Redox-active" evidence="6">
    <location>
        <begin position="60"/>
        <end position="94"/>
    </location>
</feature>
<dbReference type="PROSITE" id="PS01265">
    <property type="entry name" value="TPX"/>
    <property type="match status" value="1"/>
</dbReference>
<dbReference type="PANTHER" id="PTHR43110:SF1">
    <property type="entry name" value="THIOL PEROXIDASE"/>
    <property type="match status" value="1"/>
</dbReference>
<feature type="domain" description="Thioredoxin" evidence="7">
    <location>
        <begin position="11"/>
        <end position="167"/>
    </location>
</feature>
<dbReference type="Gene3D" id="3.40.30.10">
    <property type="entry name" value="Glutaredoxin"/>
    <property type="match status" value="1"/>
</dbReference>
<dbReference type="InterPro" id="IPR013766">
    <property type="entry name" value="Thioredoxin_domain"/>
</dbReference>
<dbReference type="EC" id="1.11.1.24" evidence="6"/>
<keyword evidence="5 6" id="KW-0676">Redox-active center</keyword>
<protein>
    <recommendedName>
        <fullName evidence="6">Thiol peroxidase</fullName>
        <shortName evidence="6">Tpx</shortName>
        <ecNumber evidence="6">1.11.1.24</ecNumber>
    </recommendedName>
    <alternativeName>
        <fullName evidence="6">Peroxiredoxin tpx</fullName>
        <shortName evidence="6">Prx</shortName>
    </alternativeName>
    <alternativeName>
        <fullName evidence="6">Thioredoxin peroxidase</fullName>
    </alternativeName>
    <alternativeName>
        <fullName evidence="6">Thioredoxin-dependent peroxiredoxin</fullName>
    </alternativeName>
</protein>
<dbReference type="NCBIfam" id="NF001808">
    <property type="entry name" value="PRK00522.1"/>
    <property type="match status" value="1"/>
</dbReference>
<dbReference type="InterPro" id="IPR002065">
    <property type="entry name" value="TPX"/>
</dbReference>
<comment type="catalytic activity">
    <reaction evidence="6">
        <text>a hydroperoxide + [thioredoxin]-dithiol = an alcohol + [thioredoxin]-disulfide + H2O</text>
        <dbReference type="Rhea" id="RHEA:62620"/>
        <dbReference type="Rhea" id="RHEA-COMP:10698"/>
        <dbReference type="Rhea" id="RHEA-COMP:10700"/>
        <dbReference type="ChEBI" id="CHEBI:15377"/>
        <dbReference type="ChEBI" id="CHEBI:29950"/>
        <dbReference type="ChEBI" id="CHEBI:30879"/>
        <dbReference type="ChEBI" id="CHEBI:35924"/>
        <dbReference type="ChEBI" id="CHEBI:50058"/>
        <dbReference type="EC" id="1.11.1.24"/>
    </reaction>
</comment>
<comment type="subunit">
    <text evidence="6">Homodimer.</text>
</comment>
<evidence type="ECO:0000313" key="8">
    <source>
        <dbReference type="EMBL" id="KEA60765.1"/>
    </source>
</evidence>
<gene>
    <name evidence="6" type="primary">tpx</name>
    <name evidence="8" type="ORF">DT99_04520</name>
</gene>
<evidence type="ECO:0000256" key="1">
    <source>
        <dbReference type="ARBA" id="ARBA00022559"/>
    </source>
</evidence>
<dbReference type="EMBL" id="JJOA01000004">
    <property type="protein sequence ID" value="KEA60765.1"/>
    <property type="molecule type" value="Genomic_DNA"/>
</dbReference>
<reference evidence="8" key="1">
    <citation type="submission" date="2014-04" db="EMBL/GenBank/DDBJ databases">
        <title>In planta biocontrol of soil-borne Fusarium wilt of banana through a plant endophytic bacterium, Burkholderia cenocepacia 869T2.</title>
        <authorList>
            <person name="Ho Y.-N."/>
            <person name="Chiang H.-M."/>
            <person name="Chao C.-P."/>
            <person name="Su C.-C."/>
            <person name="Hsu H.-F."/>
            <person name="Guo C.-T."/>
            <person name="Hsieh J.-L."/>
            <person name="Huang C.-C."/>
        </authorList>
    </citation>
    <scope>NUCLEOTIDE SEQUENCE [LARGE SCALE GENOMIC DNA]</scope>
    <source>
        <strain evidence="8">869T2</strain>
    </source>
</reference>
<dbReference type="PANTHER" id="PTHR43110">
    <property type="entry name" value="THIOL PEROXIDASE"/>
    <property type="match status" value="1"/>
</dbReference>
<keyword evidence="4 6" id="KW-1015">Disulfide bond</keyword>
<accession>A0A071MJC0</accession>
<feature type="active site" description="Cysteine sulfenic acid (-SOH) intermediate" evidence="6">
    <location>
        <position position="60"/>
    </location>
</feature>
<proteinExistence type="inferred from homology"/>
<evidence type="ECO:0000256" key="2">
    <source>
        <dbReference type="ARBA" id="ARBA00022862"/>
    </source>
</evidence>
<dbReference type="InterPro" id="IPR036249">
    <property type="entry name" value="Thioredoxin-like_sf"/>
</dbReference>
<dbReference type="SUPFAM" id="SSF52833">
    <property type="entry name" value="Thioredoxin-like"/>
    <property type="match status" value="1"/>
</dbReference>
<evidence type="ECO:0000256" key="6">
    <source>
        <dbReference type="HAMAP-Rule" id="MF_00269"/>
    </source>
</evidence>
<name>A0A071MJC0_9BURK</name>
<comment type="caution">
    <text evidence="8">The sequence shown here is derived from an EMBL/GenBank/DDBJ whole genome shotgun (WGS) entry which is preliminary data.</text>
</comment>
<comment type="similarity">
    <text evidence="6">Belongs to the peroxiredoxin family. Tpx subfamily.</text>
</comment>
<dbReference type="InterPro" id="IPR013740">
    <property type="entry name" value="Redoxin"/>
</dbReference>